<reference evidence="13" key="1">
    <citation type="submission" date="2009-09" db="EMBL/GenBank/DDBJ databases">
        <authorList>
            <person name="Weinstock G."/>
            <person name="Sodergren E."/>
            <person name="Clifton S."/>
            <person name="Fulton L."/>
            <person name="Fulton B."/>
            <person name="Courtney L."/>
            <person name="Fronick C."/>
            <person name="Harrison M."/>
            <person name="Strong C."/>
            <person name="Farmer C."/>
            <person name="Delahaunty K."/>
            <person name="Markovic C."/>
            <person name="Hall O."/>
            <person name="Minx P."/>
            <person name="Tomlinson C."/>
            <person name="Mitreva M."/>
            <person name="Nelson J."/>
            <person name="Hou S."/>
            <person name="Wollam A."/>
            <person name="Pepin K.H."/>
            <person name="Johnson M."/>
            <person name="Bhonagiri V."/>
            <person name="Nash W.E."/>
            <person name="Warren W."/>
            <person name="Chinwalla A."/>
            <person name="Mardis E.R."/>
            <person name="Wilson R.K."/>
        </authorList>
    </citation>
    <scope>NUCLEOTIDE SEQUENCE [LARGE SCALE GENOMIC DNA]</scope>
    <source>
        <strain evidence="13">DSM 20544</strain>
    </source>
</reference>
<dbReference type="FunFam" id="3.40.50.10050:FF:000001">
    <property type="entry name" value="Translation initiation factor IF-2"/>
    <property type="match status" value="1"/>
</dbReference>
<evidence type="ECO:0000256" key="9">
    <source>
        <dbReference type="RuleBase" id="RU000644"/>
    </source>
</evidence>
<dbReference type="InterPro" id="IPR023115">
    <property type="entry name" value="TIF_IF2_dom3"/>
</dbReference>
<dbReference type="NCBIfam" id="TIGR00487">
    <property type="entry name" value="IF-2"/>
    <property type="match status" value="1"/>
</dbReference>
<dbReference type="Gene3D" id="1.10.10.2480">
    <property type="match status" value="1"/>
</dbReference>
<dbReference type="InterPro" id="IPR006847">
    <property type="entry name" value="IF2_N"/>
</dbReference>
<keyword evidence="6 8" id="KW-0342">GTP-binding</keyword>
<dbReference type="SUPFAM" id="SSF52540">
    <property type="entry name" value="P-loop containing nucleoside triphosphate hydrolases"/>
    <property type="match status" value="1"/>
</dbReference>
<feature type="compositionally biased region" description="Low complexity" evidence="11">
    <location>
        <begin position="114"/>
        <end position="140"/>
    </location>
</feature>
<dbReference type="HOGENOM" id="CLU_006301_5_1_9"/>
<evidence type="ECO:0000313" key="14">
    <source>
        <dbReference type="Proteomes" id="UP000003671"/>
    </source>
</evidence>
<dbReference type="AlphaFoldDB" id="C9KKC4"/>
<dbReference type="Gene3D" id="2.40.30.10">
    <property type="entry name" value="Translation factors"/>
    <property type="match status" value="2"/>
</dbReference>
<feature type="compositionally biased region" description="Basic and acidic residues" evidence="11">
    <location>
        <begin position="74"/>
        <end position="83"/>
    </location>
</feature>
<dbReference type="Pfam" id="PF22042">
    <property type="entry name" value="EF-G_D2"/>
    <property type="match status" value="1"/>
</dbReference>
<evidence type="ECO:0000256" key="10">
    <source>
        <dbReference type="SAM" id="Coils"/>
    </source>
</evidence>
<dbReference type="InterPro" id="IPR000795">
    <property type="entry name" value="T_Tr_GTP-bd_dom"/>
</dbReference>
<dbReference type="InterPro" id="IPR053905">
    <property type="entry name" value="EF-G-like_DII"/>
</dbReference>
<protein>
    <recommendedName>
        <fullName evidence="2 8">Translation initiation factor IF-2</fullName>
    </recommendedName>
</protein>
<dbReference type="InterPro" id="IPR036925">
    <property type="entry name" value="TIF_IF2_dom3_sf"/>
</dbReference>
<dbReference type="PROSITE" id="PS01176">
    <property type="entry name" value="IF2"/>
    <property type="match status" value="1"/>
</dbReference>
<proteinExistence type="inferred from homology"/>
<feature type="compositionally biased region" description="Low complexity" evidence="11">
    <location>
        <begin position="55"/>
        <end position="73"/>
    </location>
</feature>
<dbReference type="PANTHER" id="PTHR43381">
    <property type="entry name" value="TRANSLATION INITIATION FACTOR IF-2-RELATED"/>
    <property type="match status" value="1"/>
</dbReference>
<dbReference type="STRING" id="500635.MITSMUL_03623"/>
<dbReference type="CDD" id="cd03702">
    <property type="entry name" value="IF2_mtIF2_II"/>
    <property type="match status" value="1"/>
</dbReference>
<dbReference type="Pfam" id="PF04760">
    <property type="entry name" value="IF2_N"/>
    <property type="match status" value="1"/>
</dbReference>
<keyword evidence="14" id="KW-1185">Reference proteome</keyword>
<dbReference type="FunFam" id="3.40.50.300:FF:000019">
    <property type="entry name" value="Translation initiation factor IF-2"/>
    <property type="match status" value="1"/>
</dbReference>
<feature type="compositionally biased region" description="Low complexity" evidence="11">
    <location>
        <begin position="90"/>
        <end position="99"/>
    </location>
</feature>
<evidence type="ECO:0000256" key="5">
    <source>
        <dbReference type="ARBA" id="ARBA00022917"/>
    </source>
</evidence>
<feature type="region of interest" description="Disordered" evidence="11">
    <location>
        <begin position="32"/>
        <end position="213"/>
    </location>
</feature>
<comment type="caution">
    <text evidence="13">The sequence shown here is derived from an EMBL/GenBank/DDBJ whole genome shotgun (WGS) entry which is preliminary data.</text>
</comment>
<comment type="subcellular location">
    <subcellularLocation>
        <location evidence="8">Cytoplasm</location>
    </subcellularLocation>
</comment>
<evidence type="ECO:0000256" key="11">
    <source>
        <dbReference type="SAM" id="MobiDB-lite"/>
    </source>
</evidence>
<dbReference type="GO" id="GO:0003924">
    <property type="term" value="F:GTPase activity"/>
    <property type="evidence" value="ECO:0007669"/>
    <property type="project" value="UniProtKB-UniRule"/>
</dbReference>
<organism evidence="13 14">
    <name type="scientific">Mitsuokella multacida DSM 20544</name>
    <dbReference type="NCBI Taxonomy" id="500635"/>
    <lineage>
        <taxon>Bacteria</taxon>
        <taxon>Bacillati</taxon>
        <taxon>Bacillota</taxon>
        <taxon>Negativicutes</taxon>
        <taxon>Selenomonadales</taxon>
        <taxon>Selenomonadaceae</taxon>
        <taxon>Mitsuokella</taxon>
    </lineage>
</organism>
<dbReference type="PROSITE" id="PS51722">
    <property type="entry name" value="G_TR_2"/>
    <property type="match status" value="1"/>
</dbReference>
<dbReference type="GO" id="GO:0005525">
    <property type="term" value="F:GTP binding"/>
    <property type="evidence" value="ECO:0007669"/>
    <property type="project" value="UniProtKB-KW"/>
</dbReference>
<dbReference type="FunFam" id="2.40.30.10:FF:000008">
    <property type="entry name" value="Translation initiation factor IF-2"/>
    <property type="match status" value="1"/>
</dbReference>
<keyword evidence="8" id="KW-0963">Cytoplasm</keyword>
<dbReference type="SUPFAM" id="SSF52156">
    <property type="entry name" value="Initiation factor IF2/eIF5b, domain 3"/>
    <property type="match status" value="1"/>
</dbReference>
<keyword evidence="10" id="KW-0175">Coiled coil</keyword>
<dbReference type="FunFam" id="2.40.30.10:FF:000007">
    <property type="entry name" value="Translation initiation factor IF-2"/>
    <property type="match status" value="1"/>
</dbReference>
<keyword evidence="5 8" id="KW-0648">Protein biosynthesis</keyword>
<evidence type="ECO:0000256" key="8">
    <source>
        <dbReference type="HAMAP-Rule" id="MF_00100"/>
    </source>
</evidence>
<sequence length="824" mass="89562">MSKYRVYELAKEFNTDSKVILDILKRNKFKAANNFSSVGEEERTAIKNSLSNKGAKPQAKAPAASAAQKPAAKPAEKRAEKPQAGKQNHGNSGSNGNNGRTERNERNERRSDAGRNNGNGNHNGGNRAASGSNRPSHNSGGNSGNNGGNRNSNGGGNNNRGGNRNDRRNGSRNERGGRNDRNDRNNRFGSKNDRNRRGRNNKRGGQQAPKVEIAHPKHIKLPETIAVKDLASKMSYTAAEVVKKLFMMGVMATINQEIDFDTAALVASEFGVTCEELPPEVDPTEIPEIEDDPKTLKLRPPVVTVMGHVDHGKTSLLDCIRNTHVQTHEAGGITQHIGAYQVNCKGKKIVFLDTPGHEAFTAMRARGAQITDIAILVVAADDGVMPQTIEAIHHAKSAGVPIIVAINKIDKPGANPDRVKQELMEQGLVPEEYGGDTIMVPVSAKKQIGIDDLLEMVLLVAEVKELKANPNRDARGVIVEAKLDKGRGPVATVLVQNGTLRIGDSVVCGTTYGKVRAMVNDRGENVKKAGPSVPVEILGLNDVPEAGDILAVLEEKQARSIAEARIERQRNNLIKSKKVSLDDLFHQIQEGDIKDLNIVIKADVQGSVEALSSSLLKLNKNDEVRVSIVHSGVGAVNESDVMLASASNALIIAFNVRPDANARKLADTENIDIRTYRVIYDAINDVKDAMSGMLKPKYKEVIQGRVEIRQVMKFSKALVAGSYVLEGKICNNSKIRIIRDNIEIFDGEIDSLRRFKDEVKEVNAGYECGISIVDFRDFKEGDIIEAYTMEEIATTIADANKAAAKKREEEAKAAAAKAKENAKD</sequence>
<dbReference type="GO" id="GO:0003743">
    <property type="term" value="F:translation initiation factor activity"/>
    <property type="evidence" value="ECO:0007669"/>
    <property type="project" value="UniProtKB-UniRule"/>
</dbReference>
<dbReference type="InterPro" id="IPR015760">
    <property type="entry name" value="TIF_IF2"/>
</dbReference>
<dbReference type="HAMAP" id="MF_00100_B">
    <property type="entry name" value="IF_2_B"/>
    <property type="match status" value="1"/>
</dbReference>
<comment type="similarity">
    <text evidence="1 8 9">Belongs to the TRAFAC class translation factor GTPase superfamily. Classic translation factor GTPase family. IF-2 subfamily.</text>
</comment>
<feature type="binding site" evidence="8">
    <location>
        <begin position="307"/>
        <end position="314"/>
    </location>
    <ligand>
        <name>GTP</name>
        <dbReference type="ChEBI" id="CHEBI:37565"/>
    </ligand>
</feature>
<gene>
    <name evidence="8 13" type="primary">infB</name>
    <name evidence="13" type="ORF">MITSMUL_03623</name>
</gene>
<dbReference type="Gene3D" id="3.40.50.300">
    <property type="entry name" value="P-loop containing nucleotide triphosphate hydrolases"/>
    <property type="match status" value="1"/>
</dbReference>
<feature type="compositionally biased region" description="Gly residues" evidence="11">
    <location>
        <begin position="141"/>
        <end position="159"/>
    </location>
</feature>
<dbReference type="RefSeq" id="WP_005839790.1">
    <property type="nucleotide sequence ID" value="NZ_GG697141.2"/>
</dbReference>
<comment type="function">
    <text evidence="7 8 9">One of the essential components for the initiation of protein synthesis. Protects formylmethionyl-tRNA from spontaneous hydrolysis and promotes its binding to the 30S ribosomal subunits. Also involved in the hydrolysis of GTP during the formation of the 70S ribosomal complex.</text>
</comment>
<dbReference type="Gene3D" id="3.40.50.10050">
    <property type="entry name" value="Translation initiation factor IF- 2, domain 3"/>
    <property type="match status" value="1"/>
</dbReference>
<dbReference type="PANTHER" id="PTHR43381:SF5">
    <property type="entry name" value="TR-TYPE G DOMAIN-CONTAINING PROTEIN"/>
    <property type="match status" value="1"/>
</dbReference>
<dbReference type="CDD" id="cd01887">
    <property type="entry name" value="IF2_eIF5B"/>
    <property type="match status" value="1"/>
</dbReference>
<feature type="coiled-coil region" evidence="10">
    <location>
        <begin position="789"/>
        <end position="821"/>
    </location>
</feature>
<keyword evidence="4 8" id="KW-0547">Nucleotide-binding</keyword>
<dbReference type="InterPro" id="IPR044145">
    <property type="entry name" value="IF2_II"/>
</dbReference>
<dbReference type="CDD" id="cd03692">
    <property type="entry name" value="mtIF2_IVc"/>
    <property type="match status" value="1"/>
</dbReference>
<dbReference type="eggNOG" id="COG0532">
    <property type="taxonomic scope" value="Bacteria"/>
</dbReference>
<evidence type="ECO:0000256" key="1">
    <source>
        <dbReference type="ARBA" id="ARBA00007733"/>
    </source>
</evidence>
<evidence type="ECO:0000256" key="7">
    <source>
        <dbReference type="ARBA" id="ARBA00025162"/>
    </source>
</evidence>
<feature type="binding site" evidence="8">
    <location>
        <begin position="353"/>
        <end position="357"/>
    </location>
    <ligand>
        <name>GTP</name>
        <dbReference type="ChEBI" id="CHEBI:37565"/>
    </ligand>
</feature>
<evidence type="ECO:0000256" key="2">
    <source>
        <dbReference type="ARBA" id="ARBA00020675"/>
    </source>
</evidence>
<evidence type="ECO:0000259" key="12">
    <source>
        <dbReference type="PROSITE" id="PS51722"/>
    </source>
</evidence>
<dbReference type="SUPFAM" id="SSF50447">
    <property type="entry name" value="Translation proteins"/>
    <property type="match status" value="2"/>
</dbReference>
<evidence type="ECO:0000313" key="13">
    <source>
        <dbReference type="EMBL" id="EEX69574.1"/>
    </source>
</evidence>
<dbReference type="NCBIfam" id="TIGR00231">
    <property type="entry name" value="small_GTP"/>
    <property type="match status" value="1"/>
</dbReference>
<dbReference type="InterPro" id="IPR027417">
    <property type="entry name" value="P-loop_NTPase"/>
</dbReference>
<feature type="compositionally biased region" description="Basic and acidic residues" evidence="11">
    <location>
        <begin position="163"/>
        <end position="195"/>
    </location>
</feature>
<feature type="compositionally biased region" description="Basic and acidic residues" evidence="11">
    <location>
        <begin position="100"/>
        <end position="113"/>
    </location>
</feature>
<dbReference type="Pfam" id="PF11987">
    <property type="entry name" value="IF-2"/>
    <property type="match status" value="1"/>
</dbReference>
<dbReference type="PATRIC" id="fig|500635.8.peg.1014"/>
<dbReference type="InterPro" id="IPR005225">
    <property type="entry name" value="Small_GTP-bd"/>
</dbReference>
<evidence type="ECO:0000256" key="3">
    <source>
        <dbReference type="ARBA" id="ARBA00022540"/>
    </source>
</evidence>
<dbReference type="Pfam" id="PF00009">
    <property type="entry name" value="GTP_EFTU"/>
    <property type="match status" value="1"/>
</dbReference>
<accession>C9KKC4</accession>
<dbReference type="InterPro" id="IPR000178">
    <property type="entry name" value="TF_IF2_bacterial-like"/>
</dbReference>
<dbReference type="Proteomes" id="UP000003671">
    <property type="component" value="Unassembled WGS sequence"/>
</dbReference>
<evidence type="ECO:0000256" key="4">
    <source>
        <dbReference type="ARBA" id="ARBA00022741"/>
    </source>
</evidence>
<feature type="domain" description="Tr-type G" evidence="12">
    <location>
        <begin position="298"/>
        <end position="467"/>
    </location>
</feature>
<keyword evidence="3 8" id="KW-0396">Initiation factor</keyword>
<dbReference type="GeneID" id="93480784"/>
<feature type="binding site" evidence="8">
    <location>
        <begin position="407"/>
        <end position="410"/>
    </location>
    <ligand>
        <name>GTP</name>
        <dbReference type="ChEBI" id="CHEBI:37565"/>
    </ligand>
</feature>
<dbReference type="InterPro" id="IPR009000">
    <property type="entry name" value="Transl_B-barrel_sf"/>
</dbReference>
<dbReference type="EMBL" id="ABWK02000009">
    <property type="protein sequence ID" value="EEX69574.1"/>
    <property type="molecule type" value="Genomic_DNA"/>
</dbReference>
<evidence type="ECO:0000256" key="6">
    <source>
        <dbReference type="ARBA" id="ARBA00023134"/>
    </source>
</evidence>
<name>C9KKC4_9FIRM</name>
<dbReference type="GO" id="GO:0005829">
    <property type="term" value="C:cytosol"/>
    <property type="evidence" value="ECO:0007669"/>
    <property type="project" value="TreeGrafter"/>
</dbReference>
<feature type="region of interest" description="G-domain" evidence="8">
    <location>
        <begin position="301"/>
        <end position="449"/>
    </location>
</feature>